<reference evidence="2 3" key="1">
    <citation type="submission" date="2018-05" db="EMBL/GenBank/DDBJ databases">
        <title>Draft Genome Sequences for a Diverse set of 7 Haemophilus Species.</title>
        <authorList>
            <person name="Nichols M."/>
            <person name="Topaz N."/>
            <person name="Wang X."/>
            <person name="Wang X."/>
            <person name="Boxrud D."/>
        </authorList>
    </citation>
    <scope>NUCLEOTIDE SEQUENCE [LARGE SCALE GENOMIC DNA]</scope>
    <source>
        <strain evidence="2 3">C2001002503</strain>
    </source>
</reference>
<organism evidence="2 3">
    <name type="scientific">Aggregatibacter segnis</name>
    <dbReference type="NCBI Taxonomy" id="739"/>
    <lineage>
        <taxon>Bacteria</taxon>
        <taxon>Pseudomonadati</taxon>
        <taxon>Pseudomonadota</taxon>
        <taxon>Gammaproteobacteria</taxon>
        <taxon>Pasteurellales</taxon>
        <taxon>Pasteurellaceae</taxon>
        <taxon>Aggregatibacter</taxon>
    </lineage>
</organism>
<dbReference type="PROSITE" id="PS51257">
    <property type="entry name" value="PROKAR_LIPOPROTEIN"/>
    <property type="match status" value="1"/>
</dbReference>
<evidence type="ECO:0000313" key="3">
    <source>
        <dbReference type="Proteomes" id="UP000253998"/>
    </source>
</evidence>
<comment type="caution">
    <text evidence="2">The sequence shown here is derived from an EMBL/GenBank/DDBJ whole genome shotgun (WGS) entry which is preliminary data.</text>
</comment>
<dbReference type="AlphaFoldDB" id="A0A8B2U5W9"/>
<feature type="signal peptide" evidence="1">
    <location>
        <begin position="1"/>
        <end position="20"/>
    </location>
</feature>
<keyword evidence="1" id="KW-0732">Signal</keyword>
<accession>A0A8B2U5W9</accession>
<proteinExistence type="predicted"/>
<dbReference type="Proteomes" id="UP000253998">
    <property type="component" value="Unassembled WGS sequence"/>
</dbReference>
<evidence type="ECO:0000313" key="2">
    <source>
        <dbReference type="EMBL" id="RDE70729.1"/>
    </source>
</evidence>
<name>A0A8B2U5W9_9PAST</name>
<dbReference type="EMBL" id="QEPM01000004">
    <property type="protein sequence ID" value="RDE70729.1"/>
    <property type="molecule type" value="Genomic_DNA"/>
</dbReference>
<gene>
    <name evidence="2" type="ORF">DPV83_06960</name>
</gene>
<protein>
    <recommendedName>
        <fullName evidence="4">Lipoprotein</fullName>
    </recommendedName>
</protein>
<dbReference type="RefSeq" id="WP_111296269.1">
    <property type="nucleotide sequence ID" value="NZ_CAUTCU010000010.1"/>
</dbReference>
<feature type="chain" id="PRO_5032599345" description="Lipoprotein" evidence="1">
    <location>
        <begin position="21"/>
        <end position="173"/>
    </location>
</feature>
<evidence type="ECO:0000256" key="1">
    <source>
        <dbReference type="SAM" id="SignalP"/>
    </source>
</evidence>
<evidence type="ECO:0008006" key="4">
    <source>
        <dbReference type="Google" id="ProtNLM"/>
    </source>
</evidence>
<sequence>MIKKLSILFLASLLSACSLSSYVPFMGDKKTVIDLDEDKIDQKSYATAYEATIATYQGRVHSDFNVNSFASGANDWYLGRILVPVEQIKEKLYSPQGQDSDVYAYYSGVVHASALQNNFGKLNTKCWSLIDTPSVTQGIYDAMLDLKKDKVRSENDEYIVQGSEQLLKLCTGK</sequence>